<dbReference type="SUPFAM" id="SSF110395">
    <property type="entry name" value="CutC-like"/>
    <property type="match status" value="1"/>
</dbReference>
<proteinExistence type="inferred from homology"/>
<dbReference type="GO" id="GO:0005507">
    <property type="term" value="F:copper ion binding"/>
    <property type="evidence" value="ECO:0007669"/>
    <property type="project" value="TreeGrafter"/>
</dbReference>
<dbReference type="InterPro" id="IPR005627">
    <property type="entry name" value="CutC-like"/>
</dbReference>
<dbReference type="eggNOG" id="COG3142">
    <property type="taxonomic scope" value="Bacteria"/>
</dbReference>
<dbReference type="KEGG" id="pac:PPA0471"/>
<reference evidence="3 4" key="1">
    <citation type="journal article" date="2004" name="Science">
        <title>The complete genome sequence of Propionibacterium acnes, a commensal of human skin.</title>
        <authorList>
            <person name="Bruggemann H."/>
            <person name="Henne A."/>
            <person name="Hoster F."/>
            <person name="Liesegang H."/>
            <person name="Wiezer A."/>
            <person name="Strittmatter A."/>
            <person name="Hujer S."/>
            <person name="Durre P."/>
            <person name="Gottschalk G."/>
        </authorList>
    </citation>
    <scope>NUCLEOTIDE SEQUENCE [LARGE SCALE GENOMIC DNA]</scope>
    <source>
        <strain evidence="4">DSM 16379 / KPA171202</strain>
    </source>
</reference>
<dbReference type="Gene3D" id="3.20.20.380">
    <property type="entry name" value="Copper homeostasis (CutC) domain"/>
    <property type="match status" value="1"/>
</dbReference>
<protein>
    <recommendedName>
        <fullName evidence="2">Copper homeostasis protein cutC homolog</fullName>
    </recommendedName>
</protein>
<sequence length="231" mass="25071">MKPMALLEVICLHEHDAKRAAAGGADRIELVGTMDDGGLAPSPELLARTLSAVHIPVRPMLRLDGGFRADPRRRDEILRLASAYRDLGADGPVLGFLDEATGVDVETVIELTEGCQRWTFHRAIDNCLEPDKAWAQLLGLHGLDQVLTAGSPRGVEHGLDDLIARASADLRVADLIMAGGGLCAEHVPWLYRAGVRAFHIGSPARPQGSWKAWVDADLVRSWRDLLDRLAG</sequence>
<dbReference type="HOGENOM" id="CLU_050555_1_0_11"/>
<gene>
    <name evidence="3" type="ordered locus">PPA0471</name>
</gene>
<evidence type="ECO:0000256" key="2">
    <source>
        <dbReference type="ARBA" id="ARBA00019014"/>
    </source>
</evidence>
<evidence type="ECO:0000256" key="1">
    <source>
        <dbReference type="ARBA" id="ARBA00007768"/>
    </source>
</evidence>
<evidence type="ECO:0000313" key="4">
    <source>
        <dbReference type="Proteomes" id="UP000000603"/>
    </source>
</evidence>
<organism evidence="3 4">
    <name type="scientific">Cutibacterium acnes (strain DSM 16379 / KPA171202)</name>
    <name type="common">Propionibacterium acnes</name>
    <dbReference type="NCBI Taxonomy" id="267747"/>
    <lineage>
        <taxon>Bacteria</taxon>
        <taxon>Bacillati</taxon>
        <taxon>Actinomycetota</taxon>
        <taxon>Actinomycetes</taxon>
        <taxon>Propionibacteriales</taxon>
        <taxon>Propionibacteriaceae</taxon>
        <taxon>Cutibacterium</taxon>
    </lineage>
</organism>
<comment type="similarity">
    <text evidence="1">Belongs to the CutC family.</text>
</comment>
<evidence type="ECO:0000313" key="3">
    <source>
        <dbReference type="EMBL" id="AAT82223.1"/>
    </source>
</evidence>
<dbReference type="Proteomes" id="UP000000603">
    <property type="component" value="Chromosome"/>
</dbReference>
<accession>Q6AAJ3</accession>
<dbReference type="EMBL" id="AE017283">
    <property type="protein sequence ID" value="AAT82223.1"/>
    <property type="molecule type" value="Genomic_DNA"/>
</dbReference>
<dbReference type="PANTHER" id="PTHR12598">
    <property type="entry name" value="COPPER HOMEOSTASIS PROTEIN CUTC"/>
    <property type="match status" value="1"/>
</dbReference>
<dbReference type="InterPro" id="IPR036822">
    <property type="entry name" value="CutC-like_dom_sf"/>
</dbReference>
<dbReference type="PANTHER" id="PTHR12598:SF0">
    <property type="entry name" value="COPPER HOMEOSTASIS PROTEIN CUTC HOMOLOG"/>
    <property type="match status" value="1"/>
</dbReference>
<dbReference type="EnsemblBacteria" id="AAT82223">
    <property type="protein sequence ID" value="AAT82223"/>
    <property type="gene ID" value="PPA0471"/>
</dbReference>
<name>Q6AAJ3_CUTAK</name>
<dbReference type="Pfam" id="PF03932">
    <property type="entry name" value="CutC"/>
    <property type="match status" value="1"/>
</dbReference>
<dbReference type="AlphaFoldDB" id="Q6AAJ3"/>